<accession>A0A0C2YYG3</accession>
<dbReference type="HOGENOM" id="CLU_037241_0_0_1"/>
<evidence type="ECO:0000313" key="2">
    <source>
        <dbReference type="EMBL" id="KIM54628.1"/>
    </source>
</evidence>
<gene>
    <name evidence="2" type="ORF">SCLCIDRAFT_350463</name>
</gene>
<evidence type="ECO:0000313" key="3">
    <source>
        <dbReference type="Proteomes" id="UP000053989"/>
    </source>
</evidence>
<feature type="compositionally biased region" description="Basic and acidic residues" evidence="1">
    <location>
        <begin position="157"/>
        <end position="173"/>
    </location>
</feature>
<name>A0A0C2YYG3_9AGAM</name>
<feature type="compositionally biased region" description="Low complexity" evidence="1">
    <location>
        <begin position="424"/>
        <end position="445"/>
    </location>
</feature>
<reference evidence="2 3" key="1">
    <citation type="submission" date="2014-04" db="EMBL/GenBank/DDBJ databases">
        <authorList>
            <consortium name="DOE Joint Genome Institute"/>
            <person name="Kuo A."/>
            <person name="Kohler A."/>
            <person name="Nagy L.G."/>
            <person name="Floudas D."/>
            <person name="Copeland A."/>
            <person name="Barry K.W."/>
            <person name="Cichocki N."/>
            <person name="Veneault-Fourrey C."/>
            <person name="LaButti K."/>
            <person name="Lindquist E.A."/>
            <person name="Lipzen A."/>
            <person name="Lundell T."/>
            <person name="Morin E."/>
            <person name="Murat C."/>
            <person name="Sun H."/>
            <person name="Tunlid A."/>
            <person name="Henrissat B."/>
            <person name="Grigoriev I.V."/>
            <person name="Hibbett D.S."/>
            <person name="Martin F."/>
            <person name="Nordberg H.P."/>
            <person name="Cantor M.N."/>
            <person name="Hua S.X."/>
        </authorList>
    </citation>
    <scope>NUCLEOTIDE SEQUENCE [LARGE SCALE GENOMIC DNA]</scope>
    <source>
        <strain evidence="2 3">Foug A</strain>
    </source>
</reference>
<dbReference type="InParanoid" id="A0A0C2YYG3"/>
<feature type="region of interest" description="Disordered" evidence="1">
    <location>
        <begin position="131"/>
        <end position="210"/>
    </location>
</feature>
<evidence type="ECO:0000256" key="1">
    <source>
        <dbReference type="SAM" id="MobiDB-lite"/>
    </source>
</evidence>
<dbReference type="Proteomes" id="UP000053989">
    <property type="component" value="Unassembled WGS sequence"/>
</dbReference>
<dbReference type="AlphaFoldDB" id="A0A0C2YYG3"/>
<proteinExistence type="predicted"/>
<feature type="compositionally biased region" description="Basic and acidic residues" evidence="1">
    <location>
        <begin position="446"/>
        <end position="460"/>
    </location>
</feature>
<dbReference type="OrthoDB" id="3249923at2759"/>
<keyword evidence="3" id="KW-1185">Reference proteome</keyword>
<feature type="region of interest" description="Disordered" evidence="1">
    <location>
        <begin position="417"/>
        <end position="465"/>
    </location>
</feature>
<feature type="compositionally biased region" description="Polar residues" evidence="1">
    <location>
        <begin position="15"/>
        <end position="30"/>
    </location>
</feature>
<dbReference type="EMBL" id="KN822151">
    <property type="protein sequence ID" value="KIM54628.1"/>
    <property type="molecule type" value="Genomic_DNA"/>
</dbReference>
<organism evidence="2 3">
    <name type="scientific">Scleroderma citrinum Foug A</name>
    <dbReference type="NCBI Taxonomy" id="1036808"/>
    <lineage>
        <taxon>Eukaryota</taxon>
        <taxon>Fungi</taxon>
        <taxon>Dikarya</taxon>
        <taxon>Basidiomycota</taxon>
        <taxon>Agaricomycotina</taxon>
        <taxon>Agaricomycetes</taxon>
        <taxon>Agaricomycetidae</taxon>
        <taxon>Boletales</taxon>
        <taxon>Sclerodermatineae</taxon>
        <taxon>Sclerodermataceae</taxon>
        <taxon>Scleroderma</taxon>
    </lineage>
</organism>
<protein>
    <submittedName>
        <fullName evidence="2">Uncharacterized protein</fullName>
    </submittedName>
</protein>
<dbReference type="STRING" id="1036808.A0A0C2YYG3"/>
<sequence>MAGNPRVATKAARKQYSSTSGADNQGNSRPKTTAAKTSKKVAFCVPSPSSDEDESPSTNPQSRAQPQARAEPVAVTLRRVNERQGQNGRTSIHRPRDLLEDRISRSTQHCNLLTAERVVWSSRHSRKEFIQDGAARKSVSRNAAGRSRQGQVQPDLVESRPERAQRNKTHLIDGRFVSPGGDTSSENDSLSEPERPIEQILGPPKGGPFKAARKFQFGVKSGRRPAIPIREAETPDTLHPVEEHDITIYDDSDSMHDSAVNDAEHDDVTERVPEPTAPRLPFLLRNLRAGFKSRCISIRIDPHKKEPPLHPVSVSYPRQLGSIEEQQKTANSVIETRVHSWMCSLCDLHGQFNNHTVLDMHLRWDHPEVKATWDATYTTLSLVVPVLEKIPSAPINLGPQPASTSADVGPTTRLQVAEKPPIRISSSPSAATSESSPAPSATPIAEDTKPKIEPLSDRATPRAVDNFGPAATFPYLPESADGSMYSCRPGGPRIYDMLNTLPLEPFGVLSWLIVDREEELFELDDILDEDKVMLALWNRWITLNRNKFMANYFNGTKAFVKENWKMIHQAAGLSALRTWLLVLCVNNFLPPLEVVSIIQFYQALTRP</sequence>
<reference evidence="3" key="2">
    <citation type="submission" date="2015-01" db="EMBL/GenBank/DDBJ databases">
        <title>Evolutionary Origins and Diversification of the Mycorrhizal Mutualists.</title>
        <authorList>
            <consortium name="DOE Joint Genome Institute"/>
            <consortium name="Mycorrhizal Genomics Consortium"/>
            <person name="Kohler A."/>
            <person name="Kuo A."/>
            <person name="Nagy L.G."/>
            <person name="Floudas D."/>
            <person name="Copeland A."/>
            <person name="Barry K.W."/>
            <person name="Cichocki N."/>
            <person name="Veneault-Fourrey C."/>
            <person name="LaButti K."/>
            <person name="Lindquist E.A."/>
            <person name="Lipzen A."/>
            <person name="Lundell T."/>
            <person name="Morin E."/>
            <person name="Murat C."/>
            <person name="Riley R."/>
            <person name="Ohm R."/>
            <person name="Sun H."/>
            <person name="Tunlid A."/>
            <person name="Henrissat B."/>
            <person name="Grigoriev I.V."/>
            <person name="Hibbett D.S."/>
            <person name="Martin F."/>
        </authorList>
    </citation>
    <scope>NUCLEOTIDE SEQUENCE [LARGE SCALE GENOMIC DNA]</scope>
    <source>
        <strain evidence="3">Foug A</strain>
    </source>
</reference>
<feature type="region of interest" description="Disordered" evidence="1">
    <location>
        <begin position="1"/>
        <end position="99"/>
    </location>
</feature>
<feature type="compositionally biased region" description="Polar residues" evidence="1">
    <location>
        <begin position="181"/>
        <end position="190"/>
    </location>
</feature>
<feature type="compositionally biased region" description="Low complexity" evidence="1">
    <location>
        <begin position="31"/>
        <end position="49"/>
    </location>
</feature>